<organism evidence="1 2">
    <name type="scientific">Patellaria atrata CBS 101060</name>
    <dbReference type="NCBI Taxonomy" id="1346257"/>
    <lineage>
        <taxon>Eukaryota</taxon>
        <taxon>Fungi</taxon>
        <taxon>Dikarya</taxon>
        <taxon>Ascomycota</taxon>
        <taxon>Pezizomycotina</taxon>
        <taxon>Dothideomycetes</taxon>
        <taxon>Dothideomycetes incertae sedis</taxon>
        <taxon>Patellariales</taxon>
        <taxon>Patellariaceae</taxon>
        <taxon>Patellaria</taxon>
    </lineage>
</organism>
<gene>
    <name evidence="1" type="ORF">M501DRAFT_1001083</name>
</gene>
<evidence type="ECO:0000313" key="1">
    <source>
        <dbReference type="EMBL" id="KAF2834462.1"/>
    </source>
</evidence>
<dbReference type="EMBL" id="MU006118">
    <property type="protein sequence ID" value="KAF2834462.1"/>
    <property type="molecule type" value="Genomic_DNA"/>
</dbReference>
<accession>A0A9P4VMA2</accession>
<dbReference type="AlphaFoldDB" id="A0A9P4VMA2"/>
<dbReference type="Proteomes" id="UP000799429">
    <property type="component" value="Unassembled WGS sequence"/>
</dbReference>
<proteinExistence type="predicted"/>
<dbReference type="OrthoDB" id="10259236at2759"/>
<evidence type="ECO:0000313" key="2">
    <source>
        <dbReference type="Proteomes" id="UP000799429"/>
    </source>
</evidence>
<reference evidence="1" key="1">
    <citation type="journal article" date="2020" name="Stud. Mycol.">
        <title>101 Dothideomycetes genomes: a test case for predicting lifestyles and emergence of pathogens.</title>
        <authorList>
            <person name="Haridas S."/>
            <person name="Albert R."/>
            <person name="Binder M."/>
            <person name="Bloem J."/>
            <person name="Labutti K."/>
            <person name="Salamov A."/>
            <person name="Andreopoulos B."/>
            <person name="Baker S."/>
            <person name="Barry K."/>
            <person name="Bills G."/>
            <person name="Bluhm B."/>
            <person name="Cannon C."/>
            <person name="Castanera R."/>
            <person name="Culley D."/>
            <person name="Daum C."/>
            <person name="Ezra D."/>
            <person name="Gonzalez J."/>
            <person name="Henrissat B."/>
            <person name="Kuo A."/>
            <person name="Liang C."/>
            <person name="Lipzen A."/>
            <person name="Lutzoni F."/>
            <person name="Magnuson J."/>
            <person name="Mondo S."/>
            <person name="Nolan M."/>
            <person name="Ohm R."/>
            <person name="Pangilinan J."/>
            <person name="Park H.-J."/>
            <person name="Ramirez L."/>
            <person name="Alfaro M."/>
            <person name="Sun H."/>
            <person name="Tritt A."/>
            <person name="Yoshinaga Y."/>
            <person name="Zwiers L.-H."/>
            <person name="Turgeon B."/>
            <person name="Goodwin S."/>
            <person name="Spatafora J."/>
            <person name="Crous P."/>
            <person name="Grigoriev I."/>
        </authorList>
    </citation>
    <scope>NUCLEOTIDE SEQUENCE</scope>
    <source>
        <strain evidence="1">CBS 101060</strain>
    </source>
</reference>
<comment type="caution">
    <text evidence="1">The sequence shown here is derived from an EMBL/GenBank/DDBJ whole genome shotgun (WGS) entry which is preliminary data.</text>
</comment>
<sequence>MPVRPTVQYMLFWFIAETLSPDDEDKVTTASSHPVTSHSNQVDLSIMLESREATTALYPAPTYTTPPMFPANLTLQKRMELEPEGYEPTRHENTGVDDEEAQYTSKLVSIATAKELLGGSIMADVVKRGWDLIQLRLNMEGLGAEFEA</sequence>
<keyword evidence="2" id="KW-1185">Reference proteome</keyword>
<protein>
    <submittedName>
        <fullName evidence="1">Uncharacterized protein</fullName>
    </submittedName>
</protein>
<name>A0A9P4VMA2_9PEZI</name>